<dbReference type="PROSITE" id="PS51704">
    <property type="entry name" value="GP_PDE"/>
    <property type="match status" value="1"/>
</dbReference>
<evidence type="ECO:0000259" key="1">
    <source>
        <dbReference type="PROSITE" id="PS51704"/>
    </source>
</evidence>
<feature type="domain" description="GP-PDE" evidence="1">
    <location>
        <begin position="30"/>
        <end position="263"/>
    </location>
</feature>
<evidence type="ECO:0000313" key="3">
    <source>
        <dbReference type="Proteomes" id="UP000664317"/>
    </source>
</evidence>
<comment type="caution">
    <text evidence="2">The sequence shown here is derived from an EMBL/GenBank/DDBJ whole genome shotgun (WGS) entry which is preliminary data.</text>
</comment>
<proteinExistence type="predicted"/>
<accession>A0ABS3C9H1</accession>
<sequence length="275" mass="30181">MTYTDLSLRIAGFLLMLVLALPAYSQLPERGLCAHRGAMDTHPENTLPAFRAAIAAGAQMIEFDVWLSKDGHMAVIHDATVDRTTDGSGKVSDLDWAELRALDAGGWMDPKFAGVTIPSLEEVLDIMPRNIWLNVHIKEDEVLPEQVALLLQRKGRLHQSFLACSGKAATAAQKAVPALLICNMDRRDTNDHYATETIRRNSAFIQIPKSGTPLSPESLQALRRLGVKINYFPAESIDEADSLLQAGVDFPLVNDIVGFMQQAPKLGLVPVKPEF</sequence>
<dbReference type="EMBL" id="JAFKCT010000006">
    <property type="protein sequence ID" value="MBN7812244.1"/>
    <property type="molecule type" value="Genomic_DNA"/>
</dbReference>
<dbReference type="PANTHER" id="PTHR46211:SF1">
    <property type="entry name" value="GLYCEROPHOSPHODIESTER PHOSPHODIESTERASE, CYTOPLASMIC"/>
    <property type="match status" value="1"/>
</dbReference>
<dbReference type="Pfam" id="PF03009">
    <property type="entry name" value="GDPD"/>
    <property type="match status" value="1"/>
</dbReference>
<dbReference type="SUPFAM" id="SSF51695">
    <property type="entry name" value="PLC-like phosphodiesterases"/>
    <property type="match status" value="1"/>
</dbReference>
<dbReference type="RefSeq" id="WP_206579018.1">
    <property type="nucleotide sequence ID" value="NZ_JAFKCT010000006.1"/>
</dbReference>
<name>A0ABS3C9H1_9BACT</name>
<keyword evidence="3" id="KW-1185">Reference proteome</keyword>
<protein>
    <submittedName>
        <fullName evidence="2">Glycerophosphodiester phosphodiesterase</fullName>
    </submittedName>
</protein>
<evidence type="ECO:0000313" key="2">
    <source>
        <dbReference type="EMBL" id="MBN7812244.1"/>
    </source>
</evidence>
<dbReference type="Proteomes" id="UP000664317">
    <property type="component" value="Unassembled WGS sequence"/>
</dbReference>
<dbReference type="PANTHER" id="PTHR46211">
    <property type="entry name" value="GLYCEROPHOSPHORYL DIESTER PHOSPHODIESTERASE"/>
    <property type="match status" value="1"/>
</dbReference>
<gene>
    <name evidence="2" type="ORF">J0A68_14920</name>
</gene>
<dbReference type="InterPro" id="IPR017946">
    <property type="entry name" value="PLC-like_Pdiesterase_TIM-brl"/>
</dbReference>
<dbReference type="Gene3D" id="3.20.20.190">
    <property type="entry name" value="Phosphatidylinositol (PI) phosphodiesterase"/>
    <property type="match status" value="1"/>
</dbReference>
<reference evidence="2 3" key="1">
    <citation type="submission" date="2021-03" db="EMBL/GenBank/DDBJ databases">
        <title>novel species isolated from a fishpond in China.</title>
        <authorList>
            <person name="Lu H."/>
            <person name="Cai Z."/>
        </authorList>
    </citation>
    <scope>NUCLEOTIDE SEQUENCE [LARGE SCALE GENOMIC DNA]</scope>
    <source>
        <strain evidence="2 3">H41</strain>
    </source>
</reference>
<dbReference type="PROSITE" id="PS50007">
    <property type="entry name" value="PIPLC_X_DOMAIN"/>
    <property type="match status" value="1"/>
</dbReference>
<organism evidence="2 3">
    <name type="scientific">Algoriphagus oliviformis</name>
    <dbReference type="NCBI Taxonomy" id="2811231"/>
    <lineage>
        <taxon>Bacteria</taxon>
        <taxon>Pseudomonadati</taxon>
        <taxon>Bacteroidota</taxon>
        <taxon>Cytophagia</taxon>
        <taxon>Cytophagales</taxon>
        <taxon>Cyclobacteriaceae</taxon>
        <taxon>Algoriphagus</taxon>
    </lineage>
</organism>
<dbReference type="InterPro" id="IPR030395">
    <property type="entry name" value="GP_PDE_dom"/>
</dbReference>